<dbReference type="EMBL" id="BSNX01000007">
    <property type="protein sequence ID" value="GLQ71507.1"/>
    <property type="molecule type" value="Genomic_DNA"/>
</dbReference>
<name>A0AAV5NNE1_9VIBR</name>
<protein>
    <recommendedName>
        <fullName evidence="4">DUF3718 domain-containing protein</fullName>
    </recommendedName>
</protein>
<proteinExistence type="predicted"/>
<keyword evidence="3" id="KW-1185">Reference proteome</keyword>
<feature type="chain" id="PRO_5043808981" description="DUF3718 domain-containing protein" evidence="1">
    <location>
        <begin position="25"/>
        <end position="119"/>
    </location>
</feature>
<sequence length="119" mass="13412">MKKGKALMLSLLSTALLVCAPSYAGLEHKQLLNFAHVNCLFNYMKSMGYETEDLRTLSAGIVEKSTLDPEKFVRVHELVKSYESSAKYKADVDTNLTKCFEIPFDKNFAKKIEEIALAK</sequence>
<organism evidence="2 3">
    <name type="scientific">Vibrio penaeicida</name>
    <dbReference type="NCBI Taxonomy" id="104609"/>
    <lineage>
        <taxon>Bacteria</taxon>
        <taxon>Pseudomonadati</taxon>
        <taxon>Pseudomonadota</taxon>
        <taxon>Gammaproteobacteria</taxon>
        <taxon>Vibrionales</taxon>
        <taxon>Vibrionaceae</taxon>
        <taxon>Vibrio</taxon>
    </lineage>
</organism>
<evidence type="ECO:0000313" key="2">
    <source>
        <dbReference type="EMBL" id="GLQ71507.1"/>
    </source>
</evidence>
<feature type="signal peptide" evidence="1">
    <location>
        <begin position="1"/>
        <end position="24"/>
    </location>
</feature>
<gene>
    <name evidence="2" type="ORF">GCM10007932_08670</name>
</gene>
<dbReference type="Proteomes" id="UP001156690">
    <property type="component" value="Unassembled WGS sequence"/>
</dbReference>
<comment type="caution">
    <text evidence="2">The sequence shown here is derived from an EMBL/GenBank/DDBJ whole genome shotgun (WGS) entry which is preliminary data.</text>
</comment>
<evidence type="ECO:0008006" key="4">
    <source>
        <dbReference type="Google" id="ProtNLM"/>
    </source>
</evidence>
<accession>A0AAV5NNE1</accession>
<dbReference type="AlphaFoldDB" id="A0AAV5NNE1"/>
<keyword evidence="1" id="KW-0732">Signal</keyword>
<dbReference type="RefSeq" id="WP_101113183.1">
    <property type="nucleotide sequence ID" value="NZ_AP025144.1"/>
</dbReference>
<evidence type="ECO:0000256" key="1">
    <source>
        <dbReference type="SAM" id="SignalP"/>
    </source>
</evidence>
<evidence type="ECO:0000313" key="3">
    <source>
        <dbReference type="Proteomes" id="UP001156690"/>
    </source>
</evidence>
<reference evidence="3" key="1">
    <citation type="journal article" date="2019" name="Int. J. Syst. Evol. Microbiol.">
        <title>The Global Catalogue of Microorganisms (GCM) 10K type strain sequencing project: providing services to taxonomists for standard genome sequencing and annotation.</title>
        <authorList>
            <consortium name="The Broad Institute Genomics Platform"/>
            <consortium name="The Broad Institute Genome Sequencing Center for Infectious Disease"/>
            <person name="Wu L."/>
            <person name="Ma J."/>
        </authorList>
    </citation>
    <scope>NUCLEOTIDE SEQUENCE [LARGE SCALE GENOMIC DNA]</scope>
    <source>
        <strain evidence="3">NBRC 15640</strain>
    </source>
</reference>